<organism evidence="1">
    <name type="scientific">Anguilla anguilla</name>
    <name type="common">European freshwater eel</name>
    <name type="synonym">Muraena anguilla</name>
    <dbReference type="NCBI Taxonomy" id="7936"/>
    <lineage>
        <taxon>Eukaryota</taxon>
        <taxon>Metazoa</taxon>
        <taxon>Chordata</taxon>
        <taxon>Craniata</taxon>
        <taxon>Vertebrata</taxon>
        <taxon>Euteleostomi</taxon>
        <taxon>Actinopterygii</taxon>
        <taxon>Neopterygii</taxon>
        <taxon>Teleostei</taxon>
        <taxon>Anguilliformes</taxon>
        <taxon>Anguillidae</taxon>
        <taxon>Anguilla</taxon>
    </lineage>
</organism>
<accession>A0A0E9R5X1</accession>
<reference evidence="1" key="2">
    <citation type="journal article" date="2015" name="Fish Shellfish Immunol.">
        <title>Early steps in the European eel (Anguilla anguilla)-Vibrio vulnificus interaction in the gills: Role of the RtxA13 toxin.</title>
        <authorList>
            <person name="Callol A."/>
            <person name="Pajuelo D."/>
            <person name="Ebbesson L."/>
            <person name="Teles M."/>
            <person name="MacKenzie S."/>
            <person name="Amaro C."/>
        </authorList>
    </citation>
    <scope>NUCLEOTIDE SEQUENCE</scope>
</reference>
<protein>
    <submittedName>
        <fullName evidence="1">Uncharacterized protein</fullName>
    </submittedName>
</protein>
<dbReference type="AlphaFoldDB" id="A0A0E9R5X1"/>
<reference evidence="1" key="1">
    <citation type="submission" date="2014-11" db="EMBL/GenBank/DDBJ databases">
        <authorList>
            <person name="Amaro Gonzalez C."/>
        </authorList>
    </citation>
    <scope>NUCLEOTIDE SEQUENCE</scope>
</reference>
<name>A0A0E9R5X1_ANGAN</name>
<sequence length="26" mass="2921">MVMFSVMLPGDTGVPLWNHRTEAFQG</sequence>
<proteinExistence type="predicted"/>
<dbReference type="EMBL" id="GBXM01084727">
    <property type="protein sequence ID" value="JAH23850.1"/>
    <property type="molecule type" value="Transcribed_RNA"/>
</dbReference>
<evidence type="ECO:0000313" key="1">
    <source>
        <dbReference type="EMBL" id="JAH23850.1"/>
    </source>
</evidence>